<dbReference type="InterPro" id="IPR016162">
    <property type="entry name" value="Ald_DH_N"/>
</dbReference>
<comment type="similarity">
    <text evidence="1 4">Belongs to the aldehyde dehydrogenase family.</text>
</comment>
<gene>
    <name evidence="6" type="ORF">EJO69_10345</name>
</gene>
<evidence type="ECO:0000313" key="6">
    <source>
        <dbReference type="EMBL" id="AZN30657.1"/>
    </source>
</evidence>
<evidence type="ECO:0000256" key="1">
    <source>
        <dbReference type="ARBA" id="ARBA00009986"/>
    </source>
</evidence>
<sequence>MRRATSSASSRISARCGGRLSTVGRAQRRASVTRLDDAIGTLLGTPDAWITTRAERPRADVISPLDGSTVSSYPICEPEDVRHALGLARRAQASWSATPPRERAAVLARLARHIWDWEKELLDLIQGENGKVRSHAFEELSDVATTASHYAKHAPRLLGPERVPGAVPLLSRTTVHHHPVGIVAVISPWNYPLTLAISDAVAALAAGNAVVVKPDSNAVLCALAAKALLERAGLPADLFQVVPGPGSVLGPPLIEGSDYLMFTGSSATGRILAKQAGEQLIGFSAELGGKNPLIVLADAPMRRAVKGAVKAVISNSGQLCISTERIYIEETVWDRFVPAFVRAMRNVRVGADYAWATDMGPLISADQLAVVTEHVEDARAKGATVLAGGQALPHIAPHAYAPTVLTDVTDNMIVARSETFGPVVSLYRVRDAEDAIARANDSEYGLKASIWTKPSRGQKLGARLEAGIVSVNDGYVVAWGSMHAPMGGMKASGIGRRHGEQGLLKYTEPQTVATSLIHPIQAPPLVGERAWARVMKAFVRR</sequence>
<accession>A0A3S8ZB03</accession>
<keyword evidence="2 4" id="KW-0560">Oxidoreductase</keyword>
<dbReference type="InterPro" id="IPR029510">
    <property type="entry name" value="Ald_DH_CS_GLU"/>
</dbReference>
<dbReference type="PROSITE" id="PS00687">
    <property type="entry name" value="ALDEHYDE_DEHYDR_GLU"/>
    <property type="match status" value="1"/>
</dbReference>
<dbReference type="InterPro" id="IPR016163">
    <property type="entry name" value="Ald_DH_C"/>
</dbReference>
<dbReference type="KEGG" id="fsl:EJO69_10345"/>
<name>A0A3S8ZB03_9ACTO</name>
<dbReference type="Gene3D" id="3.40.309.10">
    <property type="entry name" value="Aldehyde Dehydrogenase, Chain A, domain 2"/>
    <property type="match status" value="1"/>
</dbReference>
<feature type="domain" description="Aldehyde dehydrogenase" evidence="5">
    <location>
        <begin position="53"/>
        <end position="512"/>
    </location>
</feature>
<evidence type="ECO:0000313" key="7">
    <source>
        <dbReference type="Proteomes" id="UP000270021"/>
    </source>
</evidence>
<dbReference type="InterPro" id="IPR015590">
    <property type="entry name" value="Aldehyde_DH_dom"/>
</dbReference>
<dbReference type="OrthoDB" id="6882680at2"/>
<dbReference type="Pfam" id="PF00171">
    <property type="entry name" value="Aldedh"/>
    <property type="match status" value="1"/>
</dbReference>
<evidence type="ECO:0000256" key="3">
    <source>
        <dbReference type="PROSITE-ProRule" id="PRU10007"/>
    </source>
</evidence>
<feature type="active site" evidence="3">
    <location>
        <position position="286"/>
    </location>
</feature>
<keyword evidence="7" id="KW-1185">Reference proteome</keyword>
<dbReference type="PANTHER" id="PTHR11699">
    <property type="entry name" value="ALDEHYDE DEHYDROGENASE-RELATED"/>
    <property type="match status" value="1"/>
</dbReference>
<dbReference type="InterPro" id="IPR016161">
    <property type="entry name" value="Ald_DH/histidinol_DH"/>
</dbReference>
<proteinExistence type="inferred from homology"/>
<protein>
    <submittedName>
        <fullName evidence="6">Succinate-semialdehyde dehydrogenase (NADP(+))</fullName>
    </submittedName>
</protein>
<dbReference type="Gene3D" id="3.40.605.10">
    <property type="entry name" value="Aldehyde Dehydrogenase, Chain A, domain 1"/>
    <property type="match status" value="1"/>
</dbReference>
<dbReference type="SUPFAM" id="SSF53720">
    <property type="entry name" value="ALDH-like"/>
    <property type="match status" value="1"/>
</dbReference>
<dbReference type="NCBIfam" id="NF006916">
    <property type="entry name" value="PRK09407.1"/>
    <property type="match status" value="1"/>
</dbReference>
<evidence type="ECO:0000256" key="2">
    <source>
        <dbReference type="ARBA" id="ARBA00023002"/>
    </source>
</evidence>
<dbReference type="GO" id="GO:0016620">
    <property type="term" value="F:oxidoreductase activity, acting on the aldehyde or oxo group of donors, NAD or NADP as acceptor"/>
    <property type="evidence" value="ECO:0007669"/>
    <property type="project" value="InterPro"/>
</dbReference>
<organism evidence="6 7">
    <name type="scientific">Flaviflexus salsibiostraticola</name>
    <dbReference type="NCBI Taxonomy" id="1282737"/>
    <lineage>
        <taxon>Bacteria</taxon>
        <taxon>Bacillati</taxon>
        <taxon>Actinomycetota</taxon>
        <taxon>Actinomycetes</taxon>
        <taxon>Actinomycetales</taxon>
        <taxon>Actinomycetaceae</taxon>
        <taxon>Flaviflexus</taxon>
    </lineage>
</organism>
<evidence type="ECO:0000259" key="5">
    <source>
        <dbReference type="Pfam" id="PF00171"/>
    </source>
</evidence>
<dbReference type="AlphaFoldDB" id="A0A3S8ZB03"/>
<evidence type="ECO:0000256" key="4">
    <source>
        <dbReference type="RuleBase" id="RU003345"/>
    </source>
</evidence>
<reference evidence="6 7" key="1">
    <citation type="submission" date="2018-12" db="EMBL/GenBank/DDBJ databases">
        <title>Complete genome sequence of Flaviflexus salsibiostraticola KCTC 33148.</title>
        <authorList>
            <person name="Bae J.-W."/>
        </authorList>
    </citation>
    <scope>NUCLEOTIDE SEQUENCE [LARGE SCALE GENOMIC DNA]</scope>
    <source>
        <strain evidence="6 7">KCTC 33148</strain>
    </source>
</reference>
<dbReference type="EMBL" id="CP034438">
    <property type="protein sequence ID" value="AZN30657.1"/>
    <property type="molecule type" value="Genomic_DNA"/>
</dbReference>
<dbReference type="FunFam" id="3.40.309.10:FF:000009">
    <property type="entry name" value="Aldehyde dehydrogenase A"/>
    <property type="match status" value="1"/>
</dbReference>
<dbReference type="Proteomes" id="UP000270021">
    <property type="component" value="Chromosome"/>
</dbReference>